<evidence type="ECO:0000313" key="2">
    <source>
        <dbReference type="EMBL" id="KXS13768.1"/>
    </source>
</evidence>
<accession>A0A139AAN4</accession>
<dbReference type="Proteomes" id="UP000070544">
    <property type="component" value="Unassembled WGS sequence"/>
</dbReference>
<protein>
    <submittedName>
        <fullName evidence="2">Uncharacterized protein</fullName>
    </submittedName>
</protein>
<name>A0A139AAN4_GONPJ</name>
<feature type="region of interest" description="Disordered" evidence="1">
    <location>
        <begin position="92"/>
        <end position="143"/>
    </location>
</feature>
<evidence type="ECO:0000313" key="3">
    <source>
        <dbReference type="Proteomes" id="UP000070544"/>
    </source>
</evidence>
<sequence>MNMSQYQTSSTTSSEISRAYRRATDWSISELHKSVKRLHEILDASPEHTDDERRFQLQDAVDVLARTVSVLSRNAPKLLVHCPTSNVQALSPPLLQVPSQDPSNLPHVESGVQAPPRLVPDAPSPDPSGTRPGSPSSSKTTEHDHALHTLTEFLNTPGLQRIPTALDWCSVRRGVFRGWARYGDAPPPQSLPRILASASAPNLDTHYSVIVVTLANFVAKKADVAVLREARRRCAKAMWVDGERVGECVVAAVMAGVRVRCQVRLFAPHEGSKVTSHPGPAPSSPPPPLHPTPALPPSLPIPLRPSNNAS</sequence>
<dbReference type="EMBL" id="KQ965775">
    <property type="protein sequence ID" value="KXS13768.1"/>
    <property type="molecule type" value="Genomic_DNA"/>
</dbReference>
<evidence type="ECO:0000256" key="1">
    <source>
        <dbReference type="SAM" id="MobiDB-lite"/>
    </source>
</evidence>
<feature type="region of interest" description="Disordered" evidence="1">
    <location>
        <begin position="270"/>
        <end position="310"/>
    </location>
</feature>
<feature type="compositionally biased region" description="Pro residues" evidence="1">
    <location>
        <begin position="279"/>
        <end position="303"/>
    </location>
</feature>
<keyword evidence="3" id="KW-1185">Reference proteome</keyword>
<feature type="compositionally biased region" description="Low complexity" evidence="1">
    <location>
        <begin position="127"/>
        <end position="138"/>
    </location>
</feature>
<reference evidence="2 3" key="1">
    <citation type="journal article" date="2015" name="Genome Biol. Evol.">
        <title>Phylogenomic analyses indicate that early fungi evolved digesting cell walls of algal ancestors of land plants.</title>
        <authorList>
            <person name="Chang Y."/>
            <person name="Wang S."/>
            <person name="Sekimoto S."/>
            <person name="Aerts A.L."/>
            <person name="Choi C."/>
            <person name="Clum A."/>
            <person name="LaButti K.M."/>
            <person name="Lindquist E.A."/>
            <person name="Yee Ngan C."/>
            <person name="Ohm R.A."/>
            <person name="Salamov A.A."/>
            <person name="Grigoriev I.V."/>
            <person name="Spatafora J.W."/>
            <person name="Berbee M.L."/>
        </authorList>
    </citation>
    <scope>NUCLEOTIDE SEQUENCE [LARGE SCALE GENOMIC DNA]</scope>
    <source>
        <strain evidence="2 3">JEL478</strain>
    </source>
</reference>
<gene>
    <name evidence="2" type="ORF">M427DRAFT_363472</name>
</gene>
<dbReference type="AlphaFoldDB" id="A0A139AAN4"/>
<proteinExistence type="predicted"/>
<organism evidence="2 3">
    <name type="scientific">Gonapodya prolifera (strain JEL478)</name>
    <name type="common">Monoblepharis prolifera</name>
    <dbReference type="NCBI Taxonomy" id="1344416"/>
    <lineage>
        <taxon>Eukaryota</taxon>
        <taxon>Fungi</taxon>
        <taxon>Fungi incertae sedis</taxon>
        <taxon>Chytridiomycota</taxon>
        <taxon>Chytridiomycota incertae sedis</taxon>
        <taxon>Monoblepharidomycetes</taxon>
        <taxon>Monoblepharidales</taxon>
        <taxon>Gonapodyaceae</taxon>
        <taxon>Gonapodya</taxon>
    </lineage>
</organism>